<dbReference type="Proteomes" id="UP001367508">
    <property type="component" value="Unassembled WGS sequence"/>
</dbReference>
<keyword evidence="3" id="KW-1185">Reference proteome</keyword>
<evidence type="ECO:0008006" key="4">
    <source>
        <dbReference type="Google" id="ProtNLM"/>
    </source>
</evidence>
<dbReference type="EMBL" id="JAYMYQ010000001">
    <property type="protein sequence ID" value="KAK7359363.1"/>
    <property type="molecule type" value="Genomic_DNA"/>
</dbReference>
<evidence type="ECO:0000256" key="1">
    <source>
        <dbReference type="SAM" id="SignalP"/>
    </source>
</evidence>
<protein>
    <recommendedName>
        <fullName evidence="4">Secreted protein</fullName>
    </recommendedName>
</protein>
<reference evidence="2 3" key="1">
    <citation type="submission" date="2024-01" db="EMBL/GenBank/DDBJ databases">
        <title>The genomes of 5 underutilized Papilionoideae crops provide insights into root nodulation and disease resistanc.</title>
        <authorList>
            <person name="Jiang F."/>
        </authorList>
    </citation>
    <scope>NUCLEOTIDE SEQUENCE [LARGE SCALE GENOMIC DNA]</scope>
    <source>
        <strain evidence="2">LVBAO_FW01</strain>
        <tissue evidence="2">Leaves</tissue>
    </source>
</reference>
<sequence>MLVIVIFSLYLLAGMKLYNGCLIKSILAITVVQPEPEFGINKWEKRERKQPFFPFWSVGPLWGPHRREHFVRIRY</sequence>
<dbReference type="AlphaFoldDB" id="A0AAN9MXI4"/>
<evidence type="ECO:0000313" key="2">
    <source>
        <dbReference type="EMBL" id="KAK7359363.1"/>
    </source>
</evidence>
<name>A0AAN9MXI4_CANGL</name>
<keyword evidence="1" id="KW-0732">Signal</keyword>
<accession>A0AAN9MXI4</accession>
<comment type="caution">
    <text evidence="2">The sequence shown here is derived from an EMBL/GenBank/DDBJ whole genome shotgun (WGS) entry which is preliminary data.</text>
</comment>
<proteinExistence type="predicted"/>
<gene>
    <name evidence="2" type="ORF">VNO77_01320</name>
</gene>
<evidence type="ECO:0000313" key="3">
    <source>
        <dbReference type="Proteomes" id="UP001367508"/>
    </source>
</evidence>
<organism evidence="2 3">
    <name type="scientific">Canavalia gladiata</name>
    <name type="common">Sword bean</name>
    <name type="synonym">Dolichos gladiatus</name>
    <dbReference type="NCBI Taxonomy" id="3824"/>
    <lineage>
        <taxon>Eukaryota</taxon>
        <taxon>Viridiplantae</taxon>
        <taxon>Streptophyta</taxon>
        <taxon>Embryophyta</taxon>
        <taxon>Tracheophyta</taxon>
        <taxon>Spermatophyta</taxon>
        <taxon>Magnoliopsida</taxon>
        <taxon>eudicotyledons</taxon>
        <taxon>Gunneridae</taxon>
        <taxon>Pentapetalae</taxon>
        <taxon>rosids</taxon>
        <taxon>fabids</taxon>
        <taxon>Fabales</taxon>
        <taxon>Fabaceae</taxon>
        <taxon>Papilionoideae</taxon>
        <taxon>50 kb inversion clade</taxon>
        <taxon>NPAAA clade</taxon>
        <taxon>indigoferoid/millettioid clade</taxon>
        <taxon>Phaseoleae</taxon>
        <taxon>Canavalia</taxon>
    </lineage>
</organism>
<feature type="signal peptide" evidence="1">
    <location>
        <begin position="1"/>
        <end position="20"/>
    </location>
</feature>
<feature type="chain" id="PRO_5043011576" description="Secreted protein" evidence="1">
    <location>
        <begin position="21"/>
        <end position="75"/>
    </location>
</feature>